<dbReference type="UniPathway" id="UPA00277">
    <property type="reaction ID" value="UER00407"/>
</dbReference>
<keyword evidence="4 15" id="KW-0285">Flavoprotein</keyword>
<evidence type="ECO:0000256" key="6">
    <source>
        <dbReference type="ARBA" id="ARBA00022679"/>
    </source>
</evidence>
<dbReference type="FunFam" id="2.40.30.30:FF:000003">
    <property type="entry name" value="Riboflavin biosynthesis protein"/>
    <property type="match status" value="1"/>
</dbReference>
<evidence type="ECO:0000256" key="7">
    <source>
        <dbReference type="ARBA" id="ARBA00022695"/>
    </source>
</evidence>
<comment type="function">
    <text evidence="1">Catalyzes the phosphorylation of riboflavin to FMN followed by the adenylation of FMN to FAD.</text>
</comment>
<keyword evidence="11 15" id="KW-0067">ATP-binding</keyword>
<dbReference type="InterPro" id="IPR014729">
    <property type="entry name" value="Rossmann-like_a/b/a_fold"/>
</dbReference>
<evidence type="ECO:0000256" key="3">
    <source>
        <dbReference type="ARBA" id="ARBA00005201"/>
    </source>
</evidence>
<accession>A0A1I4TDI2</accession>
<dbReference type="UniPathway" id="UPA00276">
    <property type="reaction ID" value="UER00406"/>
</dbReference>
<keyword evidence="5 15" id="KW-0288">FMN</keyword>
<evidence type="ECO:0000256" key="9">
    <source>
        <dbReference type="ARBA" id="ARBA00022777"/>
    </source>
</evidence>
<dbReference type="EC" id="2.7.7.2" evidence="15"/>
<evidence type="ECO:0000256" key="8">
    <source>
        <dbReference type="ARBA" id="ARBA00022741"/>
    </source>
</evidence>
<evidence type="ECO:0000256" key="12">
    <source>
        <dbReference type="ARBA" id="ARBA00023268"/>
    </source>
</evidence>
<evidence type="ECO:0000256" key="4">
    <source>
        <dbReference type="ARBA" id="ARBA00022630"/>
    </source>
</evidence>
<dbReference type="SUPFAM" id="SSF52374">
    <property type="entry name" value="Nucleotidylyl transferase"/>
    <property type="match status" value="1"/>
</dbReference>
<evidence type="ECO:0000256" key="2">
    <source>
        <dbReference type="ARBA" id="ARBA00004726"/>
    </source>
</evidence>
<dbReference type="NCBIfam" id="TIGR00083">
    <property type="entry name" value="ribF"/>
    <property type="match status" value="1"/>
</dbReference>
<reference evidence="17 18" key="1">
    <citation type="submission" date="2016-10" db="EMBL/GenBank/DDBJ databases">
        <authorList>
            <person name="de Groot N.N."/>
        </authorList>
    </citation>
    <scope>NUCLEOTIDE SEQUENCE [LARGE SCALE GENOMIC DNA]</scope>
    <source>
        <strain evidence="17 18">CGMCC 4.1877</strain>
    </source>
</reference>
<comment type="pathway">
    <text evidence="3 15">Cofactor biosynthesis; FMN biosynthesis; FMN from riboflavin (ATP route): step 1/1.</text>
</comment>
<keyword evidence="9 15" id="KW-0418">Kinase</keyword>
<comment type="pathway">
    <text evidence="2 15">Cofactor biosynthesis; FAD biosynthesis; FAD from FMN: step 1/1.</text>
</comment>
<evidence type="ECO:0000313" key="18">
    <source>
        <dbReference type="Proteomes" id="UP000199614"/>
    </source>
</evidence>
<dbReference type="InterPro" id="IPR015865">
    <property type="entry name" value="Riboflavin_kinase_bac/euk"/>
</dbReference>
<dbReference type="InterPro" id="IPR023468">
    <property type="entry name" value="Riboflavin_kinase"/>
</dbReference>
<dbReference type="InterPro" id="IPR002606">
    <property type="entry name" value="Riboflavin_kinase_bac"/>
</dbReference>
<dbReference type="AlphaFoldDB" id="A0A1I4TDI2"/>
<dbReference type="InterPro" id="IPR015864">
    <property type="entry name" value="FAD_synthase"/>
</dbReference>
<dbReference type="EMBL" id="FOUY01000002">
    <property type="protein sequence ID" value="SFM74794.1"/>
    <property type="molecule type" value="Genomic_DNA"/>
</dbReference>
<evidence type="ECO:0000256" key="11">
    <source>
        <dbReference type="ARBA" id="ARBA00022840"/>
    </source>
</evidence>
<keyword evidence="12" id="KW-0511">Multifunctional enzyme</keyword>
<dbReference type="GO" id="GO:0009231">
    <property type="term" value="P:riboflavin biosynthetic process"/>
    <property type="evidence" value="ECO:0007669"/>
    <property type="project" value="InterPro"/>
</dbReference>
<dbReference type="GO" id="GO:0008531">
    <property type="term" value="F:riboflavin kinase activity"/>
    <property type="evidence" value="ECO:0007669"/>
    <property type="project" value="UniProtKB-UniRule"/>
</dbReference>
<dbReference type="SMART" id="SM00904">
    <property type="entry name" value="Flavokinase"/>
    <property type="match status" value="1"/>
</dbReference>
<dbReference type="Pfam" id="PF01687">
    <property type="entry name" value="Flavokinase"/>
    <property type="match status" value="1"/>
</dbReference>
<dbReference type="Gene3D" id="2.40.30.30">
    <property type="entry name" value="Riboflavin kinase-like"/>
    <property type="match status" value="1"/>
</dbReference>
<protein>
    <recommendedName>
        <fullName evidence="15">Riboflavin biosynthesis protein</fullName>
    </recommendedName>
    <domain>
        <recommendedName>
            <fullName evidence="15">Riboflavin kinase</fullName>
            <ecNumber evidence="15">2.7.1.26</ecNumber>
        </recommendedName>
        <alternativeName>
            <fullName evidence="15">Flavokinase</fullName>
        </alternativeName>
    </domain>
    <domain>
        <recommendedName>
            <fullName evidence="15">FMN adenylyltransferase</fullName>
            <ecNumber evidence="15">2.7.7.2</ecNumber>
        </recommendedName>
        <alternativeName>
            <fullName evidence="15">FAD pyrophosphorylase</fullName>
        </alternativeName>
        <alternativeName>
            <fullName evidence="15">FAD synthase</fullName>
        </alternativeName>
    </domain>
</protein>
<sequence length="332" mass="35891">MAGRTGPFRRLAAVQRWRGLEAVPPGWGRCVVTVGVFDGVHRGHRKLIARAVERARARGLPAVVVTFDPHPAELVRPGAHPARLSTLDRRAELVAEAGADVFCVIPFTEQLSRMAPAGFAHEVLVDRLHAAVVVVGSNFTFGHKAAGDVEMLTELGRRFGFSCEAVDLMTDDEVTFSSTYIRSCIDAGAVRDAAHALGRWHRVDGVIVHGHKRGRDLGFPTANVACPPHTAVPADGVYAGWFLIGDRKLMGAVSVGTNPTFSGRVRTVEVYVLDVDEDFYGHEVGVEFVARLRGQENYDGIEALVAQMGRDVARCREILTATGDATGPEGEH</sequence>
<evidence type="ECO:0000313" key="17">
    <source>
        <dbReference type="EMBL" id="SFM74794.1"/>
    </source>
</evidence>
<dbReference type="Proteomes" id="UP000199614">
    <property type="component" value="Unassembled WGS sequence"/>
</dbReference>
<dbReference type="NCBIfam" id="NF004160">
    <property type="entry name" value="PRK05627.1-3"/>
    <property type="match status" value="1"/>
</dbReference>
<comment type="catalytic activity">
    <reaction evidence="13 15">
        <text>riboflavin + ATP = FMN + ADP + H(+)</text>
        <dbReference type="Rhea" id="RHEA:14357"/>
        <dbReference type="ChEBI" id="CHEBI:15378"/>
        <dbReference type="ChEBI" id="CHEBI:30616"/>
        <dbReference type="ChEBI" id="CHEBI:57986"/>
        <dbReference type="ChEBI" id="CHEBI:58210"/>
        <dbReference type="ChEBI" id="CHEBI:456216"/>
        <dbReference type="EC" id="2.7.1.26"/>
    </reaction>
</comment>
<dbReference type="GO" id="GO:0009398">
    <property type="term" value="P:FMN biosynthetic process"/>
    <property type="evidence" value="ECO:0007669"/>
    <property type="project" value="UniProtKB-UniRule"/>
</dbReference>
<dbReference type="InterPro" id="IPR023465">
    <property type="entry name" value="Riboflavin_kinase_dom_sf"/>
</dbReference>
<evidence type="ECO:0000256" key="5">
    <source>
        <dbReference type="ARBA" id="ARBA00022643"/>
    </source>
</evidence>
<dbReference type="EC" id="2.7.1.26" evidence="15"/>
<evidence type="ECO:0000259" key="16">
    <source>
        <dbReference type="SMART" id="SM00904"/>
    </source>
</evidence>
<proteinExistence type="inferred from homology"/>
<dbReference type="PANTHER" id="PTHR22749:SF6">
    <property type="entry name" value="RIBOFLAVIN KINASE"/>
    <property type="match status" value="1"/>
</dbReference>
<evidence type="ECO:0000256" key="10">
    <source>
        <dbReference type="ARBA" id="ARBA00022827"/>
    </source>
</evidence>
<dbReference type="FunFam" id="3.40.50.620:FF:000021">
    <property type="entry name" value="Riboflavin biosynthesis protein"/>
    <property type="match status" value="1"/>
</dbReference>
<keyword evidence="7 15" id="KW-0548">Nucleotidyltransferase</keyword>
<keyword evidence="6 15" id="KW-0808">Transferase</keyword>
<name>A0A1I4TDI2_PSUAM</name>
<dbReference type="GO" id="GO:0003919">
    <property type="term" value="F:FMN adenylyltransferase activity"/>
    <property type="evidence" value="ECO:0007669"/>
    <property type="project" value="UniProtKB-UniRule"/>
</dbReference>
<evidence type="ECO:0000256" key="15">
    <source>
        <dbReference type="PIRNR" id="PIRNR004491"/>
    </source>
</evidence>
<evidence type="ECO:0000256" key="13">
    <source>
        <dbReference type="ARBA" id="ARBA00047880"/>
    </source>
</evidence>
<keyword evidence="18" id="KW-1185">Reference proteome</keyword>
<keyword evidence="10 15" id="KW-0274">FAD</keyword>
<dbReference type="CDD" id="cd02064">
    <property type="entry name" value="FAD_synthetase_N"/>
    <property type="match status" value="1"/>
</dbReference>
<gene>
    <name evidence="17" type="ORF">SAMN05216207_1002241</name>
</gene>
<dbReference type="STRING" id="260086.SAMN05216207_1002241"/>
<dbReference type="SUPFAM" id="SSF82114">
    <property type="entry name" value="Riboflavin kinase-like"/>
    <property type="match status" value="1"/>
</dbReference>
<comment type="catalytic activity">
    <reaction evidence="14 15">
        <text>FMN + ATP + H(+) = FAD + diphosphate</text>
        <dbReference type="Rhea" id="RHEA:17237"/>
        <dbReference type="ChEBI" id="CHEBI:15378"/>
        <dbReference type="ChEBI" id="CHEBI:30616"/>
        <dbReference type="ChEBI" id="CHEBI:33019"/>
        <dbReference type="ChEBI" id="CHEBI:57692"/>
        <dbReference type="ChEBI" id="CHEBI:58210"/>
        <dbReference type="EC" id="2.7.7.2"/>
    </reaction>
</comment>
<dbReference type="Gene3D" id="3.40.50.620">
    <property type="entry name" value="HUPs"/>
    <property type="match status" value="1"/>
</dbReference>
<organism evidence="17 18">
    <name type="scientific">Pseudonocardia ammonioxydans</name>
    <dbReference type="NCBI Taxonomy" id="260086"/>
    <lineage>
        <taxon>Bacteria</taxon>
        <taxon>Bacillati</taxon>
        <taxon>Actinomycetota</taxon>
        <taxon>Actinomycetes</taxon>
        <taxon>Pseudonocardiales</taxon>
        <taxon>Pseudonocardiaceae</taxon>
        <taxon>Pseudonocardia</taxon>
    </lineage>
</organism>
<dbReference type="GO" id="GO:0005524">
    <property type="term" value="F:ATP binding"/>
    <property type="evidence" value="ECO:0007669"/>
    <property type="project" value="UniProtKB-UniRule"/>
</dbReference>
<dbReference type="PANTHER" id="PTHR22749">
    <property type="entry name" value="RIBOFLAVIN KINASE/FMN ADENYLYLTRANSFERASE"/>
    <property type="match status" value="1"/>
</dbReference>
<comment type="similarity">
    <text evidence="15">Belongs to the ribF family.</text>
</comment>
<dbReference type="GO" id="GO:0006747">
    <property type="term" value="P:FAD biosynthetic process"/>
    <property type="evidence" value="ECO:0007669"/>
    <property type="project" value="UniProtKB-UniRule"/>
</dbReference>
<dbReference type="Pfam" id="PF06574">
    <property type="entry name" value="FAD_syn"/>
    <property type="match status" value="1"/>
</dbReference>
<evidence type="ECO:0000256" key="14">
    <source>
        <dbReference type="ARBA" id="ARBA00049494"/>
    </source>
</evidence>
<evidence type="ECO:0000256" key="1">
    <source>
        <dbReference type="ARBA" id="ARBA00002121"/>
    </source>
</evidence>
<keyword evidence="8 15" id="KW-0547">Nucleotide-binding</keyword>
<dbReference type="PIRSF" id="PIRSF004491">
    <property type="entry name" value="FAD_Synth"/>
    <property type="match status" value="1"/>
</dbReference>
<feature type="domain" description="Riboflavin kinase" evidence="16">
    <location>
        <begin position="196"/>
        <end position="320"/>
    </location>
</feature>